<feature type="non-terminal residue" evidence="2">
    <location>
        <position position="1"/>
    </location>
</feature>
<accession>A0A0L0F7B6</accession>
<organism evidence="2 3">
    <name type="scientific">Sphaeroforma arctica JP610</name>
    <dbReference type="NCBI Taxonomy" id="667725"/>
    <lineage>
        <taxon>Eukaryota</taxon>
        <taxon>Ichthyosporea</taxon>
        <taxon>Ichthyophonida</taxon>
        <taxon>Sphaeroforma</taxon>
    </lineage>
</organism>
<dbReference type="RefSeq" id="XP_014146502.1">
    <property type="nucleotide sequence ID" value="XM_014291027.1"/>
</dbReference>
<dbReference type="GeneID" id="25915345"/>
<proteinExistence type="predicted"/>
<protein>
    <submittedName>
        <fullName evidence="2">Uncharacterized protein</fullName>
    </submittedName>
</protein>
<feature type="region of interest" description="Disordered" evidence="1">
    <location>
        <begin position="1"/>
        <end position="20"/>
    </location>
</feature>
<gene>
    <name evidence="2" type="ORF">SARC_14841</name>
</gene>
<dbReference type="Proteomes" id="UP000054560">
    <property type="component" value="Unassembled WGS sequence"/>
</dbReference>
<dbReference type="AlphaFoldDB" id="A0A0L0F7B6"/>
<feature type="non-terminal residue" evidence="2">
    <location>
        <position position="66"/>
    </location>
</feature>
<evidence type="ECO:0000313" key="3">
    <source>
        <dbReference type="Proteomes" id="UP000054560"/>
    </source>
</evidence>
<evidence type="ECO:0000256" key="1">
    <source>
        <dbReference type="SAM" id="MobiDB-lite"/>
    </source>
</evidence>
<reference evidence="2 3" key="1">
    <citation type="submission" date="2011-02" db="EMBL/GenBank/DDBJ databases">
        <title>The Genome Sequence of Sphaeroforma arctica JP610.</title>
        <authorList>
            <consortium name="The Broad Institute Genome Sequencing Platform"/>
            <person name="Russ C."/>
            <person name="Cuomo C."/>
            <person name="Young S.K."/>
            <person name="Zeng Q."/>
            <person name="Gargeya S."/>
            <person name="Alvarado L."/>
            <person name="Berlin A."/>
            <person name="Chapman S.B."/>
            <person name="Chen Z."/>
            <person name="Freedman E."/>
            <person name="Gellesch M."/>
            <person name="Goldberg J."/>
            <person name="Griggs A."/>
            <person name="Gujja S."/>
            <person name="Heilman E."/>
            <person name="Heiman D."/>
            <person name="Howarth C."/>
            <person name="Mehta T."/>
            <person name="Neiman D."/>
            <person name="Pearson M."/>
            <person name="Roberts A."/>
            <person name="Saif S."/>
            <person name="Shea T."/>
            <person name="Shenoy N."/>
            <person name="Sisk P."/>
            <person name="Stolte C."/>
            <person name="Sykes S."/>
            <person name="White J."/>
            <person name="Yandava C."/>
            <person name="Burger G."/>
            <person name="Gray M.W."/>
            <person name="Holland P.W.H."/>
            <person name="King N."/>
            <person name="Lang F.B.F."/>
            <person name="Roger A.J."/>
            <person name="Ruiz-Trillo I."/>
            <person name="Haas B."/>
            <person name="Nusbaum C."/>
            <person name="Birren B."/>
        </authorList>
    </citation>
    <scope>NUCLEOTIDE SEQUENCE [LARGE SCALE GENOMIC DNA]</scope>
    <source>
        <strain evidence="2 3">JP610</strain>
    </source>
</reference>
<keyword evidence="3" id="KW-1185">Reference proteome</keyword>
<dbReference type="EMBL" id="KQ246770">
    <property type="protein sequence ID" value="KNC72600.1"/>
    <property type="molecule type" value="Genomic_DNA"/>
</dbReference>
<name>A0A0L0F7B6_9EUKA</name>
<sequence>ALQSSFWDSANTDQRLTAQVTRPVQDRYNTQSRTTQVRMCDTTNTRNTLNKLSKFVPLSREVRANA</sequence>
<evidence type="ECO:0000313" key="2">
    <source>
        <dbReference type="EMBL" id="KNC72600.1"/>
    </source>
</evidence>